<dbReference type="AlphaFoldDB" id="A0A6A6S4A0"/>
<protein>
    <submittedName>
        <fullName evidence="2">Uncharacterized protein</fullName>
    </submittedName>
</protein>
<gene>
    <name evidence="2" type="ORF">P280DRAFT_517111</name>
</gene>
<feature type="region of interest" description="Disordered" evidence="1">
    <location>
        <begin position="124"/>
        <end position="162"/>
    </location>
</feature>
<keyword evidence="3" id="KW-1185">Reference proteome</keyword>
<evidence type="ECO:0000256" key="1">
    <source>
        <dbReference type="SAM" id="MobiDB-lite"/>
    </source>
</evidence>
<organism evidence="2 3">
    <name type="scientific">Massarina eburnea CBS 473.64</name>
    <dbReference type="NCBI Taxonomy" id="1395130"/>
    <lineage>
        <taxon>Eukaryota</taxon>
        <taxon>Fungi</taxon>
        <taxon>Dikarya</taxon>
        <taxon>Ascomycota</taxon>
        <taxon>Pezizomycotina</taxon>
        <taxon>Dothideomycetes</taxon>
        <taxon>Pleosporomycetidae</taxon>
        <taxon>Pleosporales</taxon>
        <taxon>Massarineae</taxon>
        <taxon>Massarinaceae</taxon>
        <taxon>Massarina</taxon>
    </lineage>
</organism>
<dbReference type="EMBL" id="MU006782">
    <property type="protein sequence ID" value="KAF2642117.1"/>
    <property type="molecule type" value="Genomic_DNA"/>
</dbReference>
<proteinExistence type="predicted"/>
<evidence type="ECO:0000313" key="3">
    <source>
        <dbReference type="Proteomes" id="UP000799753"/>
    </source>
</evidence>
<dbReference type="OrthoDB" id="3946756at2759"/>
<accession>A0A6A6S4A0</accession>
<dbReference type="Proteomes" id="UP000799753">
    <property type="component" value="Unassembled WGS sequence"/>
</dbReference>
<sequence length="199" mass="21004">MLQSRRDSGGSNVLTAVSDARGPGAALAQLTLLSMRLHPLHSSSQALADNAWSSGGDPNGHAKWSSRQALVVDKDVFGRLMTHVLQDAGGASPGSGSVSSESATLDEILQEVMSGTQQMLKTMATVQQHDQQQSKASNSPLTPVPTPNSSRTSKMGNSSSSPVARHLITSCHGMLVSIYTAIFEVLQRDDASWAYTTGR</sequence>
<evidence type="ECO:0000313" key="2">
    <source>
        <dbReference type="EMBL" id="KAF2642117.1"/>
    </source>
</evidence>
<name>A0A6A6S4A0_9PLEO</name>
<reference evidence="2" key="1">
    <citation type="journal article" date="2020" name="Stud. Mycol.">
        <title>101 Dothideomycetes genomes: a test case for predicting lifestyles and emergence of pathogens.</title>
        <authorList>
            <person name="Haridas S."/>
            <person name="Albert R."/>
            <person name="Binder M."/>
            <person name="Bloem J."/>
            <person name="Labutti K."/>
            <person name="Salamov A."/>
            <person name="Andreopoulos B."/>
            <person name="Baker S."/>
            <person name="Barry K."/>
            <person name="Bills G."/>
            <person name="Bluhm B."/>
            <person name="Cannon C."/>
            <person name="Castanera R."/>
            <person name="Culley D."/>
            <person name="Daum C."/>
            <person name="Ezra D."/>
            <person name="Gonzalez J."/>
            <person name="Henrissat B."/>
            <person name="Kuo A."/>
            <person name="Liang C."/>
            <person name="Lipzen A."/>
            <person name="Lutzoni F."/>
            <person name="Magnuson J."/>
            <person name="Mondo S."/>
            <person name="Nolan M."/>
            <person name="Ohm R."/>
            <person name="Pangilinan J."/>
            <person name="Park H.-J."/>
            <person name="Ramirez L."/>
            <person name="Alfaro M."/>
            <person name="Sun H."/>
            <person name="Tritt A."/>
            <person name="Yoshinaga Y."/>
            <person name="Zwiers L.-H."/>
            <person name="Turgeon B."/>
            <person name="Goodwin S."/>
            <person name="Spatafora J."/>
            <person name="Crous P."/>
            <person name="Grigoriev I."/>
        </authorList>
    </citation>
    <scope>NUCLEOTIDE SEQUENCE</scope>
    <source>
        <strain evidence="2">CBS 473.64</strain>
    </source>
</reference>